<evidence type="ECO:0000313" key="1">
    <source>
        <dbReference type="EMBL" id="KAJ0407986.1"/>
    </source>
</evidence>
<keyword evidence="2" id="KW-1185">Reference proteome</keyword>
<accession>A0AAD5QE56</accession>
<proteinExistence type="predicted"/>
<dbReference type="Proteomes" id="UP001209570">
    <property type="component" value="Unassembled WGS sequence"/>
</dbReference>
<reference evidence="1" key="1">
    <citation type="submission" date="2021-12" db="EMBL/GenBank/DDBJ databases">
        <title>Prjna785345.</title>
        <authorList>
            <person name="Rujirawat T."/>
            <person name="Krajaejun T."/>
        </authorList>
    </citation>
    <scope>NUCLEOTIDE SEQUENCE</scope>
    <source>
        <strain evidence="1">Pi057C3</strain>
    </source>
</reference>
<protein>
    <submittedName>
        <fullName evidence="1">Uncharacterized protein</fullName>
    </submittedName>
</protein>
<dbReference type="EMBL" id="JAKCXM010000015">
    <property type="protein sequence ID" value="KAJ0407986.1"/>
    <property type="molecule type" value="Genomic_DNA"/>
</dbReference>
<evidence type="ECO:0000313" key="2">
    <source>
        <dbReference type="Proteomes" id="UP001209570"/>
    </source>
</evidence>
<dbReference type="AlphaFoldDB" id="A0AAD5QE56"/>
<sequence>MLGTTLAPPHDAHEPRRRVFTTHVHHQLQTVARSREISDDVRAAAVDFPPRPTDVNGWEIERKMGLLQELRPLLEQPSFLYADCGARRSADATPSASANSGHGGFFSIESYFQKTLPLATGQHSLLDVWEYLLDMCDYVPVRNRCRSLYLHCAVCICRRTEFIGRCTIEGDPVVVDESGMVSEAANRRSFITLGQFNQKGVTRSSYAQMNVKRLC</sequence>
<comment type="caution">
    <text evidence="1">The sequence shown here is derived from an EMBL/GenBank/DDBJ whole genome shotgun (WGS) entry which is preliminary data.</text>
</comment>
<name>A0AAD5QE56_PYTIN</name>
<organism evidence="1 2">
    <name type="scientific">Pythium insidiosum</name>
    <name type="common">Pythiosis disease agent</name>
    <dbReference type="NCBI Taxonomy" id="114742"/>
    <lineage>
        <taxon>Eukaryota</taxon>
        <taxon>Sar</taxon>
        <taxon>Stramenopiles</taxon>
        <taxon>Oomycota</taxon>
        <taxon>Peronosporomycetes</taxon>
        <taxon>Pythiales</taxon>
        <taxon>Pythiaceae</taxon>
        <taxon>Pythium</taxon>
    </lineage>
</organism>
<gene>
    <name evidence="1" type="ORF">P43SY_000190</name>
</gene>